<dbReference type="InterPro" id="IPR036691">
    <property type="entry name" value="Endo/exonu/phosph_ase_sf"/>
</dbReference>
<reference evidence="2 3" key="1">
    <citation type="journal article" date="2019" name="Commun. Biol.">
        <title>The bagworm genome reveals a unique fibroin gene that provides high tensile strength.</title>
        <authorList>
            <person name="Kono N."/>
            <person name="Nakamura H."/>
            <person name="Ohtoshi R."/>
            <person name="Tomita M."/>
            <person name="Numata K."/>
            <person name="Arakawa K."/>
        </authorList>
    </citation>
    <scope>NUCLEOTIDE SEQUENCE [LARGE SCALE GENOMIC DNA]</scope>
</reference>
<dbReference type="GO" id="GO:0003824">
    <property type="term" value="F:catalytic activity"/>
    <property type="evidence" value="ECO:0007669"/>
    <property type="project" value="InterPro"/>
</dbReference>
<comment type="caution">
    <text evidence="2">The sequence shown here is derived from an EMBL/GenBank/DDBJ whole genome shotgun (WGS) entry which is preliminary data.</text>
</comment>
<feature type="domain" description="Endonuclease/exonuclease/phosphatase" evidence="1">
    <location>
        <begin position="131"/>
        <end position="216"/>
    </location>
</feature>
<name>A0A4C1XV33_EUMVA</name>
<protein>
    <submittedName>
        <fullName evidence="2">Craniofacial development protein 2</fullName>
    </submittedName>
</protein>
<dbReference type="InterPro" id="IPR005135">
    <property type="entry name" value="Endo/exonuclease/phosphatase"/>
</dbReference>
<dbReference type="OrthoDB" id="410104at2759"/>
<dbReference type="Gene3D" id="3.60.10.10">
    <property type="entry name" value="Endonuclease/exonuclease/phosphatase"/>
    <property type="match status" value="1"/>
</dbReference>
<dbReference type="SUPFAM" id="SSF56219">
    <property type="entry name" value="DNase I-like"/>
    <property type="match status" value="1"/>
</dbReference>
<dbReference type="PANTHER" id="PTHR23227:SF67">
    <property type="entry name" value="CRANIOFACIAL DEVELOPMENT PROTEIN 2-LIKE"/>
    <property type="match status" value="1"/>
</dbReference>
<organism evidence="2 3">
    <name type="scientific">Eumeta variegata</name>
    <name type="common">Bagworm moth</name>
    <name type="synonym">Eumeta japonica</name>
    <dbReference type="NCBI Taxonomy" id="151549"/>
    <lineage>
        <taxon>Eukaryota</taxon>
        <taxon>Metazoa</taxon>
        <taxon>Ecdysozoa</taxon>
        <taxon>Arthropoda</taxon>
        <taxon>Hexapoda</taxon>
        <taxon>Insecta</taxon>
        <taxon>Pterygota</taxon>
        <taxon>Neoptera</taxon>
        <taxon>Endopterygota</taxon>
        <taxon>Lepidoptera</taxon>
        <taxon>Glossata</taxon>
        <taxon>Ditrysia</taxon>
        <taxon>Tineoidea</taxon>
        <taxon>Psychidae</taxon>
        <taxon>Oiketicinae</taxon>
        <taxon>Eumeta</taxon>
    </lineage>
</organism>
<proteinExistence type="predicted"/>
<keyword evidence="3" id="KW-1185">Reference proteome</keyword>
<gene>
    <name evidence="2" type="primary">CFDP2</name>
    <name evidence="2" type="ORF">EVAR_47126_1</name>
</gene>
<evidence type="ECO:0000313" key="3">
    <source>
        <dbReference type="Proteomes" id="UP000299102"/>
    </source>
</evidence>
<evidence type="ECO:0000259" key="1">
    <source>
        <dbReference type="Pfam" id="PF14529"/>
    </source>
</evidence>
<dbReference type="PANTHER" id="PTHR23227">
    <property type="entry name" value="BUCENTAUR RELATED"/>
    <property type="match status" value="1"/>
</dbReference>
<dbReference type="InterPro" id="IPR027124">
    <property type="entry name" value="Swc5/CFDP1/2"/>
</dbReference>
<dbReference type="STRING" id="151549.A0A4C1XV33"/>
<sequence>MNIKFNQHTLPARPVTVGESDHYPLTASNKIYIATINTRTLRTSESLLELKEALKDIHWDIIGISEMRRAGEAIKEHSEYIIYNKRELGGQRGVGFMVKIHLKNYIQDFLGVTDRIAMLNMKILNFKKKWTIIQVYAPTEQANKSEYELFYSKLSQIIITHSNNTIILIGDFNTQVGAKQNEDEYVLGKFGHGKRSENGQRLVDFLLEHNLTLLNSIFKKNENNK</sequence>
<dbReference type="Proteomes" id="UP000299102">
    <property type="component" value="Unassembled WGS sequence"/>
</dbReference>
<accession>A0A4C1XV33</accession>
<dbReference type="Pfam" id="PF14529">
    <property type="entry name" value="Exo_endo_phos_2"/>
    <property type="match status" value="1"/>
</dbReference>
<dbReference type="EMBL" id="BGZK01000983">
    <property type="protein sequence ID" value="GBP67408.1"/>
    <property type="molecule type" value="Genomic_DNA"/>
</dbReference>
<evidence type="ECO:0000313" key="2">
    <source>
        <dbReference type="EMBL" id="GBP67408.1"/>
    </source>
</evidence>
<dbReference type="AlphaFoldDB" id="A0A4C1XV33"/>